<dbReference type="EMBL" id="HACG01052785">
    <property type="protein sequence ID" value="CEK99656.1"/>
    <property type="molecule type" value="Transcribed_RNA"/>
</dbReference>
<name>A0A0B7C4T7_9EUPU</name>
<dbReference type="AlphaFoldDB" id="A0A0B7C4T7"/>
<feature type="non-terminal residue" evidence="1">
    <location>
        <position position="1"/>
    </location>
</feature>
<feature type="non-terminal residue" evidence="1">
    <location>
        <position position="79"/>
    </location>
</feature>
<sequence>RVVELQVGLAAEQTEYACQSSMFHGVKKQVLVPFDSPTKACPLAGVYSYAQKGSECVGQLDIGCSRESEIVVDGRCPGG</sequence>
<organism evidence="1">
    <name type="scientific">Arion vulgaris</name>
    <dbReference type="NCBI Taxonomy" id="1028688"/>
    <lineage>
        <taxon>Eukaryota</taxon>
        <taxon>Metazoa</taxon>
        <taxon>Spiralia</taxon>
        <taxon>Lophotrochozoa</taxon>
        <taxon>Mollusca</taxon>
        <taxon>Gastropoda</taxon>
        <taxon>Heterobranchia</taxon>
        <taxon>Euthyneura</taxon>
        <taxon>Panpulmonata</taxon>
        <taxon>Eupulmonata</taxon>
        <taxon>Stylommatophora</taxon>
        <taxon>Helicina</taxon>
        <taxon>Arionoidea</taxon>
        <taxon>Arionidae</taxon>
        <taxon>Arion</taxon>
    </lineage>
</organism>
<gene>
    <name evidence="1" type="primary">ORF221803</name>
</gene>
<evidence type="ECO:0000313" key="1">
    <source>
        <dbReference type="EMBL" id="CEK99656.1"/>
    </source>
</evidence>
<protein>
    <submittedName>
        <fullName evidence="1">Uncharacterized protein</fullName>
    </submittedName>
</protein>
<reference evidence="1" key="1">
    <citation type="submission" date="2014-12" db="EMBL/GenBank/DDBJ databases">
        <title>Insight into the proteome of Arion vulgaris.</title>
        <authorList>
            <person name="Aradska J."/>
            <person name="Bulat T."/>
            <person name="Smidak R."/>
            <person name="Sarate P."/>
            <person name="Gangsoo J."/>
            <person name="Sialana F."/>
            <person name="Bilban M."/>
            <person name="Lubec G."/>
        </authorList>
    </citation>
    <scope>NUCLEOTIDE SEQUENCE</scope>
    <source>
        <tissue evidence="1">Skin</tissue>
    </source>
</reference>
<proteinExistence type="predicted"/>
<accession>A0A0B7C4T7</accession>